<dbReference type="SMART" id="SM00479">
    <property type="entry name" value="EXOIII"/>
    <property type="match status" value="1"/>
</dbReference>
<reference evidence="9 10" key="1">
    <citation type="journal article" date="2006" name="Science">
        <title>Phytophthora genome sequences uncover evolutionary origins and mechanisms of pathogenesis.</title>
        <authorList>
            <person name="Tyler B.M."/>
            <person name="Tripathy S."/>
            <person name="Zhang X."/>
            <person name="Dehal P."/>
            <person name="Jiang R.H."/>
            <person name="Aerts A."/>
            <person name="Arredondo F.D."/>
            <person name="Baxter L."/>
            <person name="Bensasson D."/>
            <person name="Beynon J.L."/>
            <person name="Chapman J."/>
            <person name="Damasceno C.M."/>
            <person name="Dorrance A.E."/>
            <person name="Dou D."/>
            <person name="Dickerman A.W."/>
            <person name="Dubchak I.L."/>
            <person name="Garbelotto M."/>
            <person name="Gijzen M."/>
            <person name="Gordon S.G."/>
            <person name="Govers F."/>
            <person name="Grunwald N.J."/>
            <person name="Huang W."/>
            <person name="Ivors K.L."/>
            <person name="Jones R.W."/>
            <person name="Kamoun S."/>
            <person name="Krampis K."/>
            <person name="Lamour K.H."/>
            <person name="Lee M.K."/>
            <person name="McDonald W.H."/>
            <person name="Medina M."/>
            <person name="Meijer H.J."/>
            <person name="Nordberg E.K."/>
            <person name="Maclean D.J."/>
            <person name="Ospina-Giraldo M.D."/>
            <person name="Morris P.F."/>
            <person name="Phuntumart V."/>
            <person name="Putnam N.H."/>
            <person name="Rash S."/>
            <person name="Rose J.K."/>
            <person name="Sakihama Y."/>
            <person name="Salamov A.A."/>
            <person name="Savidor A."/>
            <person name="Scheuring C.F."/>
            <person name="Smith B.M."/>
            <person name="Sobral B.W."/>
            <person name="Terry A."/>
            <person name="Torto-Alalibo T.A."/>
            <person name="Win J."/>
            <person name="Xu Z."/>
            <person name="Zhang H."/>
            <person name="Grigoriev I.V."/>
            <person name="Rokhsar D.S."/>
            <person name="Boore J.L."/>
        </authorList>
    </citation>
    <scope>NUCLEOTIDE SEQUENCE [LARGE SCALE GENOMIC DNA]</scope>
    <source>
        <strain evidence="9 10">P6497</strain>
    </source>
</reference>
<dbReference type="OMA" id="RSKWRDA"/>
<sequence>MADEDYEDGEILEEGEEVEQVSPSTQSAAPASGASTDAPTISQPALPPVNEALLPTPGSTNPRKRLHSTLQDARVPSSASVYDNRPPLTHRQPARYSSSNNSNNNNGYSDRRPHEHQDDRVYSEDLIVKYPRQQPHSRVLMDFGAWMAAARSRQRLDVEEVQKLVLNVLRGGSRKEKGRVSPYLLPSLMPGAELPSKVCVVLLAKMHPSVLQKYRAKLSFFDACSSVPVMLTKQELNQIRRSEAPLPELMYKFPRPTVDTHELSTDELFYAHELTFLMKHSAGFTDELVFLPTGRFTRKSQPLGGTWELDGDLLHLKWRQRTTKAAAAGPEETPTDQDTVMEDEEDDAYTLDVLVSQDGSMHEFRTDPVTDETYAHKVPEHLAKKRRGDDKPRSIWLSLAKAIAVDVPRSADGALILQDKTHVNGSSKQESLPTEMNSNGIKKEEEALKPEAFQYYTLSLEEMKQHGYPTDVEEEQRKLLESTEGNARDRYVATKPRPQLAAAGAAPASDGEDDDDDDEEGAAMETDETLANASSSGEFIYALDCEMCETDIGMELTRVTVVDVKGAVLYDQLVKPQSTIINYHTEFSGISEETLRDTKYILADVQRDLVTRFIFEDTILVGHSLTSDLRALRLVHPTIADTSILYPHQRGFPFRTSLKYLTKTYLKKDIQTQVQDGHDSAEDAIASLELLLLKVREGPWFGIPESVSSSGAFDSIVDKAFALEKKLTMLRLQSSDKSKQETEKATAERKPWDLYASGDLKAQSQSPFRHAQAVKAKAEESTSPSPGSAILMVEDCSSWEALKTSLKSALGDQPSEAAPQPDLCWVEIEPPTASAALCNDFVGKHEQWMAEQQTYCEKVDAFLLQVRDEVLPKGTLLLALPQGDLSLLRYLKGLRTRSKWRDATPSSDDVAPEELHAAVGDAFRGAMDSCLFLMQK</sequence>
<feature type="compositionally biased region" description="Basic and acidic residues" evidence="7">
    <location>
        <begin position="475"/>
        <end position="492"/>
    </location>
</feature>
<dbReference type="PANTHER" id="PTHR12801">
    <property type="entry name" value="RNA EXONUCLEASE REXO1 / RECO3 FAMILY MEMBER-RELATED"/>
    <property type="match status" value="1"/>
</dbReference>
<evidence type="ECO:0000256" key="1">
    <source>
        <dbReference type="ARBA" id="ARBA00004123"/>
    </source>
</evidence>
<evidence type="ECO:0000256" key="2">
    <source>
        <dbReference type="ARBA" id="ARBA00006357"/>
    </source>
</evidence>
<evidence type="ECO:0000256" key="6">
    <source>
        <dbReference type="ARBA" id="ARBA00023242"/>
    </source>
</evidence>
<dbReference type="SMR" id="G4Z4V2"/>
<dbReference type="GeneID" id="20649174"/>
<dbReference type="GO" id="GO:0003676">
    <property type="term" value="F:nucleic acid binding"/>
    <property type="evidence" value="ECO:0007669"/>
    <property type="project" value="InterPro"/>
</dbReference>
<dbReference type="SUPFAM" id="SSF53098">
    <property type="entry name" value="Ribonuclease H-like"/>
    <property type="match status" value="1"/>
</dbReference>
<feature type="compositionally biased region" description="Acidic residues" evidence="7">
    <location>
        <begin position="510"/>
        <end position="528"/>
    </location>
</feature>
<dbReference type="InterPro" id="IPR034922">
    <property type="entry name" value="REX1-like_exo"/>
</dbReference>
<dbReference type="Pfam" id="PF00929">
    <property type="entry name" value="RNase_T"/>
    <property type="match status" value="1"/>
</dbReference>
<keyword evidence="5" id="KW-0269">Exonuclease</keyword>
<dbReference type="PANTHER" id="PTHR12801:SF115">
    <property type="entry name" value="FI18136P1-RELATED"/>
    <property type="match status" value="1"/>
</dbReference>
<dbReference type="KEGG" id="psoj:PHYSODRAFT_350889"/>
<protein>
    <recommendedName>
        <fullName evidence="8">Exonuclease domain-containing protein</fullName>
    </recommendedName>
</protein>
<feature type="compositionally biased region" description="Low complexity" evidence="7">
    <location>
        <begin position="97"/>
        <end position="106"/>
    </location>
</feature>
<evidence type="ECO:0000313" key="9">
    <source>
        <dbReference type="EMBL" id="EGZ22281.1"/>
    </source>
</evidence>
<keyword evidence="10" id="KW-1185">Reference proteome</keyword>
<feature type="region of interest" description="Disordered" evidence="7">
    <location>
        <begin position="1"/>
        <end position="117"/>
    </location>
</feature>
<dbReference type="GO" id="GO:0004527">
    <property type="term" value="F:exonuclease activity"/>
    <property type="evidence" value="ECO:0007669"/>
    <property type="project" value="UniProtKB-KW"/>
</dbReference>
<dbReference type="AlphaFoldDB" id="G4Z4V2"/>
<name>G4Z4V2_PHYSP</name>
<keyword evidence="6" id="KW-0539">Nucleus</keyword>
<dbReference type="Gene3D" id="3.30.420.10">
    <property type="entry name" value="Ribonuclease H-like superfamily/Ribonuclease H"/>
    <property type="match status" value="1"/>
</dbReference>
<proteinExistence type="inferred from homology"/>
<dbReference type="GO" id="GO:0010629">
    <property type="term" value="P:negative regulation of gene expression"/>
    <property type="evidence" value="ECO:0007669"/>
    <property type="project" value="UniProtKB-ARBA"/>
</dbReference>
<feature type="region of interest" description="Disordered" evidence="7">
    <location>
        <begin position="323"/>
        <end position="342"/>
    </location>
</feature>
<dbReference type="InterPro" id="IPR036397">
    <property type="entry name" value="RNaseH_sf"/>
</dbReference>
<dbReference type="InParanoid" id="G4Z4V2"/>
<feature type="compositionally biased region" description="Acidic residues" evidence="7">
    <location>
        <begin position="333"/>
        <end position="342"/>
    </location>
</feature>
<evidence type="ECO:0000256" key="7">
    <source>
        <dbReference type="SAM" id="MobiDB-lite"/>
    </source>
</evidence>
<evidence type="ECO:0000256" key="3">
    <source>
        <dbReference type="ARBA" id="ARBA00022722"/>
    </source>
</evidence>
<dbReference type="RefSeq" id="XP_009524998.1">
    <property type="nucleotide sequence ID" value="XM_009526703.1"/>
</dbReference>
<feature type="domain" description="Exonuclease" evidence="8">
    <location>
        <begin position="539"/>
        <end position="700"/>
    </location>
</feature>
<evidence type="ECO:0000256" key="5">
    <source>
        <dbReference type="ARBA" id="ARBA00022839"/>
    </source>
</evidence>
<evidence type="ECO:0000259" key="8">
    <source>
        <dbReference type="SMART" id="SM00479"/>
    </source>
</evidence>
<dbReference type="InterPro" id="IPR012337">
    <property type="entry name" value="RNaseH-like_sf"/>
</dbReference>
<accession>G4Z4V2</accession>
<gene>
    <name evidence="9" type="ORF">PHYSODRAFT_350889</name>
</gene>
<comment type="subcellular location">
    <subcellularLocation>
        <location evidence="1">Nucleus</location>
    </subcellularLocation>
</comment>
<dbReference type="InterPro" id="IPR013520">
    <property type="entry name" value="Ribonucl_H"/>
</dbReference>
<comment type="similarity">
    <text evidence="2">Belongs to the REXO1/REXO3 family.</text>
</comment>
<feature type="compositionally biased region" description="Polar residues" evidence="7">
    <location>
        <begin position="21"/>
        <end position="43"/>
    </location>
</feature>
<organism evidence="9 10">
    <name type="scientific">Phytophthora sojae (strain P6497)</name>
    <name type="common">Soybean stem and root rot agent</name>
    <name type="synonym">Phytophthora megasperma f. sp. glycines</name>
    <dbReference type="NCBI Taxonomy" id="1094619"/>
    <lineage>
        <taxon>Eukaryota</taxon>
        <taxon>Sar</taxon>
        <taxon>Stramenopiles</taxon>
        <taxon>Oomycota</taxon>
        <taxon>Peronosporomycetes</taxon>
        <taxon>Peronosporales</taxon>
        <taxon>Peronosporaceae</taxon>
        <taxon>Phytophthora</taxon>
    </lineage>
</organism>
<keyword evidence="4" id="KW-0378">Hydrolase</keyword>
<dbReference type="FunFam" id="3.30.420.10:FF:000031">
    <property type="entry name" value="RNA exonuclease 1"/>
    <property type="match status" value="1"/>
</dbReference>
<dbReference type="InterPro" id="IPR047021">
    <property type="entry name" value="REXO1/3/4-like"/>
</dbReference>
<dbReference type="Proteomes" id="UP000002640">
    <property type="component" value="Unassembled WGS sequence"/>
</dbReference>
<dbReference type="CDD" id="cd06145">
    <property type="entry name" value="REX1_like"/>
    <property type="match status" value="1"/>
</dbReference>
<evidence type="ECO:0000313" key="10">
    <source>
        <dbReference type="Proteomes" id="UP000002640"/>
    </source>
</evidence>
<dbReference type="EMBL" id="JH159153">
    <property type="protein sequence ID" value="EGZ22281.1"/>
    <property type="molecule type" value="Genomic_DNA"/>
</dbReference>
<evidence type="ECO:0000256" key="4">
    <source>
        <dbReference type="ARBA" id="ARBA00022801"/>
    </source>
</evidence>
<feature type="compositionally biased region" description="Acidic residues" evidence="7">
    <location>
        <begin position="1"/>
        <end position="19"/>
    </location>
</feature>
<dbReference type="GO" id="GO:0005634">
    <property type="term" value="C:nucleus"/>
    <property type="evidence" value="ECO:0007669"/>
    <property type="project" value="UniProtKB-SubCell"/>
</dbReference>
<dbReference type="STRING" id="1094619.G4Z4V2"/>
<feature type="region of interest" description="Disordered" evidence="7">
    <location>
        <begin position="467"/>
        <end position="531"/>
    </location>
</feature>
<keyword evidence="3" id="KW-0540">Nuclease</keyword>